<evidence type="ECO:0000313" key="9">
    <source>
        <dbReference type="Proteomes" id="UP000193240"/>
    </source>
</evidence>
<dbReference type="PANTHER" id="PTHR32035:SF3">
    <property type="entry name" value="SMALL RIBOSOMAL SUBUNIT PROTEIN MS38"/>
    <property type="match status" value="1"/>
</dbReference>
<evidence type="ECO:0000256" key="1">
    <source>
        <dbReference type="ARBA" id="ARBA00004173"/>
    </source>
</evidence>
<keyword evidence="9" id="KW-1185">Reference proteome</keyword>
<organism evidence="8 9">
    <name type="scientific">Epicoccum nigrum</name>
    <name type="common">Soil fungus</name>
    <name type="synonym">Epicoccum purpurascens</name>
    <dbReference type="NCBI Taxonomy" id="105696"/>
    <lineage>
        <taxon>Eukaryota</taxon>
        <taxon>Fungi</taxon>
        <taxon>Dikarya</taxon>
        <taxon>Ascomycota</taxon>
        <taxon>Pezizomycotina</taxon>
        <taxon>Dothideomycetes</taxon>
        <taxon>Pleosporomycetidae</taxon>
        <taxon>Pleosporales</taxon>
        <taxon>Pleosporineae</taxon>
        <taxon>Didymellaceae</taxon>
        <taxon>Epicoccum</taxon>
    </lineage>
</organism>
<evidence type="ECO:0000256" key="4">
    <source>
        <dbReference type="ARBA" id="ARBA00035682"/>
    </source>
</evidence>
<evidence type="ECO:0000259" key="7">
    <source>
        <dbReference type="SMART" id="SM01155"/>
    </source>
</evidence>
<dbReference type="OMA" id="RQCENGQ"/>
<dbReference type="Proteomes" id="UP000193240">
    <property type="component" value="Unassembled WGS sequence"/>
</dbReference>
<evidence type="ECO:0000256" key="5">
    <source>
        <dbReference type="SAM" id="Coils"/>
    </source>
</evidence>
<dbReference type="SMART" id="SM01155">
    <property type="entry name" value="DUF1713"/>
    <property type="match status" value="1"/>
</dbReference>
<dbReference type="InterPro" id="IPR013177">
    <property type="entry name" value="Ribosomal_mS38_C"/>
</dbReference>
<protein>
    <recommendedName>
        <fullName evidence="4">Small ribosomal subunit protein mS38</fullName>
    </recommendedName>
</protein>
<proteinExistence type="inferred from homology"/>
<dbReference type="STRING" id="105696.A0A1Y2M7L7"/>
<feature type="coiled-coil region" evidence="5">
    <location>
        <begin position="237"/>
        <end position="264"/>
    </location>
</feature>
<keyword evidence="2" id="KW-0496">Mitochondrion</keyword>
<comment type="similarity">
    <text evidence="3">Belongs to the mitochondrion-specific ribosomal protein mS38 family.</text>
</comment>
<feature type="region of interest" description="Disordered" evidence="6">
    <location>
        <begin position="31"/>
        <end position="94"/>
    </location>
</feature>
<gene>
    <name evidence="8" type="ORF">B5807_03352</name>
</gene>
<evidence type="ECO:0000256" key="6">
    <source>
        <dbReference type="SAM" id="MobiDB-lite"/>
    </source>
</evidence>
<dbReference type="GO" id="GO:0005739">
    <property type="term" value="C:mitochondrion"/>
    <property type="evidence" value="ECO:0007669"/>
    <property type="project" value="UniProtKB-SubCell"/>
</dbReference>
<accession>A0A1Y2M7L7</accession>
<feature type="domain" description="Ribosomal protein mS38 C-terminal" evidence="7">
    <location>
        <begin position="324"/>
        <end position="357"/>
    </location>
</feature>
<evidence type="ECO:0000256" key="2">
    <source>
        <dbReference type="ARBA" id="ARBA00023128"/>
    </source>
</evidence>
<name>A0A1Y2M7L7_EPING</name>
<reference evidence="8 9" key="1">
    <citation type="journal article" date="2017" name="Genome Announc.">
        <title>Genome sequence of the saprophytic ascomycete Epicoccum nigrum ICMP 19927 strain isolated from New Zealand.</title>
        <authorList>
            <person name="Fokin M."/>
            <person name="Fleetwood D."/>
            <person name="Weir B.S."/>
            <person name="Villas-Boas S.G."/>
        </authorList>
    </citation>
    <scope>NUCLEOTIDE SEQUENCE [LARGE SCALE GENOMIC DNA]</scope>
    <source>
        <strain evidence="8 9">ICMP 19927</strain>
    </source>
</reference>
<keyword evidence="5" id="KW-0175">Coiled coil</keyword>
<dbReference type="AlphaFoldDB" id="A0A1Y2M7L7"/>
<evidence type="ECO:0000313" key="8">
    <source>
        <dbReference type="EMBL" id="OSS52105.1"/>
    </source>
</evidence>
<dbReference type="Pfam" id="PF08213">
    <property type="entry name" value="COX24_C"/>
    <property type="match status" value="1"/>
</dbReference>
<dbReference type="EMBL" id="KZ107840">
    <property type="protein sequence ID" value="OSS52105.1"/>
    <property type="molecule type" value="Genomic_DNA"/>
</dbReference>
<dbReference type="InParanoid" id="A0A1Y2M7L7"/>
<evidence type="ECO:0000256" key="3">
    <source>
        <dbReference type="ARBA" id="ARBA00035647"/>
    </source>
</evidence>
<sequence length="358" mass="39947">MFSPALGRAFRSTSAITVVPASSVGRAAISTAQQPFRTTHQRRLSSSKPSTPPSNPKRPTGNAAEESNKQSAPAAAEGSNKLKASSASAPAAVRNIPHVKPTDYLMEHRTSLNEPPCKLALYADYADLVLHTLFSQHRPISISPAAEQYVPMAVSMKQFEAIFQPSSRNESAVAEQSVPIATSMEQFESIFQQPLRNKSVSMEQFEAIFQPPSRNKSDMLVHTHNTLADFIQGVQATAEQYEAMDILEEEAEAAEAAEETYHLDSFAPAQIRSLESHSFRPPPAPVPFDPLATEEAHEISLPTTHTGRSKTFREHVRRRRSGMLLISVKRQRKLKMKKHKYKKLMKRTRLLRRKLDRL</sequence>
<comment type="subcellular location">
    <subcellularLocation>
        <location evidence="1">Mitochondrion</location>
    </subcellularLocation>
</comment>
<dbReference type="PANTHER" id="PTHR32035">
    <property type="entry name" value="AURORA KINASE A-INTERACTING PROTEIN"/>
    <property type="match status" value="1"/>
</dbReference>